<proteinExistence type="predicted"/>
<dbReference type="InterPro" id="IPR001478">
    <property type="entry name" value="PDZ"/>
</dbReference>
<comment type="caution">
    <text evidence="3">The sequence shown here is derived from an EMBL/GenBank/DDBJ whole genome shotgun (WGS) entry which is preliminary data.</text>
</comment>
<name>A0A016UNZ1_9BILA</name>
<dbReference type="AlphaFoldDB" id="A0A016UNZ1"/>
<feature type="domain" description="PDZ" evidence="2">
    <location>
        <begin position="75"/>
        <end position="135"/>
    </location>
</feature>
<dbReference type="Proteomes" id="UP000024635">
    <property type="component" value="Unassembled WGS sequence"/>
</dbReference>
<evidence type="ECO:0000313" key="3">
    <source>
        <dbReference type="EMBL" id="EYC17104.1"/>
    </source>
</evidence>
<gene>
    <name evidence="3" type="primary">Acey_s0031.g2275</name>
    <name evidence="3" type="ORF">Y032_0031g2275</name>
</gene>
<dbReference type="EMBL" id="JARK01001367">
    <property type="protein sequence ID" value="EYC17104.1"/>
    <property type="molecule type" value="Genomic_DNA"/>
</dbReference>
<feature type="compositionally biased region" description="Low complexity" evidence="1">
    <location>
        <begin position="24"/>
        <end position="40"/>
    </location>
</feature>
<feature type="region of interest" description="Disordered" evidence="1">
    <location>
        <begin position="1"/>
        <end position="57"/>
    </location>
</feature>
<evidence type="ECO:0000256" key="1">
    <source>
        <dbReference type="SAM" id="MobiDB-lite"/>
    </source>
</evidence>
<dbReference type="Gene3D" id="2.30.42.10">
    <property type="match status" value="1"/>
</dbReference>
<sequence>MQQHGVAVSQPERTKPAFSPGRYGAAPTTPPQTGDAAQAAGQGGTARNGAQGAQDGMTAERRKNFTVRPGFAYYLVSIPQIPGQQFGLCTKDYQNAVLVCQLEEGSSASETLRVMDHIIDVNGVPVTDREVCKQLINDSLMTKAEVNMIIERPVEQQAVNLVENALNASQMQEPSVALASDVKSILRRYNDKLKQGHGQMLPYIALRDPNNPKKDVRPRPEAHANVKSHMTLLIGVDDESQVGQLQAKGTGEAKHVQA</sequence>
<dbReference type="InterPro" id="IPR036034">
    <property type="entry name" value="PDZ_sf"/>
</dbReference>
<dbReference type="InterPro" id="IPR040264">
    <property type="entry name" value="T15H9.4-like"/>
</dbReference>
<evidence type="ECO:0000259" key="2">
    <source>
        <dbReference type="PROSITE" id="PS50106"/>
    </source>
</evidence>
<reference evidence="4" key="1">
    <citation type="journal article" date="2015" name="Nat. Genet.">
        <title>The genome and transcriptome of the zoonotic hookworm Ancylostoma ceylanicum identify infection-specific gene families.</title>
        <authorList>
            <person name="Schwarz E.M."/>
            <person name="Hu Y."/>
            <person name="Antoshechkin I."/>
            <person name="Miller M.M."/>
            <person name="Sternberg P.W."/>
            <person name="Aroian R.V."/>
        </authorList>
    </citation>
    <scope>NUCLEOTIDE SEQUENCE</scope>
    <source>
        <strain evidence="4">HY135</strain>
    </source>
</reference>
<dbReference type="PROSITE" id="PS50106">
    <property type="entry name" value="PDZ"/>
    <property type="match status" value="1"/>
</dbReference>
<dbReference type="SUPFAM" id="SSF50156">
    <property type="entry name" value="PDZ domain-like"/>
    <property type="match status" value="1"/>
</dbReference>
<evidence type="ECO:0000313" key="4">
    <source>
        <dbReference type="Proteomes" id="UP000024635"/>
    </source>
</evidence>
<dbReference type="PANTHER" id="PTHR31327">
    <property type="entry name" value="SPERM MEIOSIS PDZ DOMAIN CONTAINING PROTEINS-RELATED"/>
    <property type="match status" value="1"/>
</dbReference>
<protein>
    <recommendedName>
        <fullName evidence="2">PDZ domain-containing protein</fullName>
    </recommendedName>
</protein>
<dbReference type="PANTHER" id="PTHR31327:SF6">
    <property type="entry name" value="PDZ DOMAIN-CONTAINING PROTEIN"/>
    <property type="match status" value="1"/>
</dbReference>
<dbReference type="OrthoDB" id="5865737at2759"/>
<dbReference type="STRING" id="53326.A0A016UNZ1"/>
<dbReference type="SMART" id="SM00228">
    <property type="entry name" value="PDZ"/>
    <property type="match status" value="1"/>
</dbReference>
<organism evidence="3 4">
    <name type="scientific">Ancylostoma ceylanicum</name>
    <dbReference type="NCBI Taxonomy" id="53326"/>
    <lineage>
        <taxon>Eukaryota</taxon>
        <taxon>Metazoa</taxon>
        <taxon>Ecdysozoa</taxon>
        <taxon>Nematoda</taxon>
        <taxon>Chromadorea</taxon>
        <taxon>Rhabditida</taxon>
        <taxon>Rhabditina</taxon>
        <taxon>Rhabditomorpha</taxon>
        <taxon>Strongyloidea</taxon>
        <taxon>Ancylostomatidae</taxon>
        <taxon>Ancylostomatinae</taxon>
        <taxon>Ancylostoma</taxon>
    </lineage>
</organism>
<accession>A0A016UNZ1</accession>
<keyword evidence="4" id="KW-1185">Reference proteome</keyword>